<evidence type="ECO:0000313" key="3">
    <source>
        <dbReference type="EMBL" id="RST98729.1"/>
    </source>
</evidence>
<feature type="domain" description="D-alanyl-D-alanine carboxypeptidase-like core" evidence="2">
    <location>
        <begin position="88"/>
        <end position="229"/>
    </location>
</feature>
<dbReference type="CDD" id="cd14852">
    <property type="entry name" value="LD-carboxypeptidase"/>
    <property type="match status" value="1"/>
</dbReference>
<reference evidence="3 4" key="1">
    <citation type="submission" date="2017-05" db="EMBL/GenBank/DDBJ databases">
        <title>Vagococcus spp. assemblies.</title>
        <authorList>
            <person name="Gulvik C.A."/>
        </authorList>
    </citation>
    <scope>NUCLEOTIDE SEQUENCE [LARGE SCALE GENOMIC DNA]</scope>
    <source>
        <strain evidence="3 4">SS1995</strain>
    </source>
</reference>
<dbReference type="InterPro" id="IPR052179">
    <property type="entry name" value="DD-CPase-like"/>
</dbReference>
<dbReference type="GO" id="GO:0006508">
    <property type="term" value="P:proteolysis"/>
    <property type="evidence" value="ECO:0007669"/>
    <property type="project" value="InterPro"/>
</dbReference>
<name>A0A429ZXU5_9ENTE</name>
<protein>
    <recommendedName>
        <fullName evidence="2">D-alanyl-D-alanine carboxypeptidase-like core domain-containing protein</fullName>
    </recommendedName>
</protein>
<sequence>MAKKLVVALIGLVLVLLLIFMHPTSRKAQAIKNKSSEITTEKNTKTSVQKVEKPKFPGTEDDWELELVNNSHKVRAEPTDLAEVGDGKKVDRRIEGSFMELRNGAKAAGIELTVVSGYRSVAEQTAIVNQSINNYLSQGLSEDEAKKKTFQYMTEPGHSEHHTGLAVDVVDTDWDTTSNGLEADFYNTKGGKWLDEHVIDYGFVIRYPKGKEAVTEINYEPWHLRYVGKENAKYMKEHDLTLEEYTDQLKE</sequence>
<dbReference type="AlphaFoldDB" id="A0A429ZXU5"/>
<comment type="caution">
    <text evidence="3">The sequence shown here is derived from an EMBL/GenBank/DDBJ whole genome shotgun (WGS) entry which is preliminary data.</text>
</comment>
<evidence type="ECO:0000259" key="2">
    <source>
        <dbReference type="Pfam" id="PF02557"/>
    </source>
</evidence>
<dbReference type="Gene3D" id="3.30.1380.10">
    <property type="match status" value="1"/>
</dbReference>
<gene>
    <name evidence="3" type="ORF">CBF37_06680</name>
</gene>
<evidence type="ECO:0000256" key="1">
    <source>
        <dbReference type="SAM" id="MobiDB-lite"/>
    </source>
</evidence>
<dbReference type="GO" id="GO:0008233">
    <property type="term" value="F:peptidase activity"/>
    <property type="evidence" value="ECO:0007669"/>
    <property type="project" value="InterPro"/>
</dbReference>
<dbReference type="InterPro" id="IPR058193">
    <property type="entry name" value="VanY/YodJ_core_dom"/>
</dbReference>
<accession>A0A429ZXU5</accession>
<evidence type="ECO:0000313" key="4">
    <source>
        <dbReference type="Proteomes" id="UP000287857"/>
    </source>
</evidence>
<dbReference type="RefSeq" id="WP_125983963.1">
    <property type="nucleotide sequence ID" value="NZ_NGJS01000008.1"/>
</dbReference>
<keyword evidence="4" id="KW-1185">Reference proteome</keyword>
<dbReference type="Proteomes" id="UP000287857">
    <property type="component" value="Unassembled WGS sequence"/>
</dbReference>
<dbReference type="Pfam" id="PF02557">
    <property type="entry name" value="VanY"/>
    <property type="match status" value="1"/>
</dbReference>
<organism evidence="3 4">
    <name type="scientific">Vagococcus vulneris</name>
    <dbReference type="NCBI Taxonomy" id="1977869"/>
    <lineage>
        <taxon>Bacteria</taxon>
        <taxon>Bacillati</taxon>
        <taxon>Bacillota</taxon>
        <taxon>Bacilli</taxon>
        <taxon>Lactobacillales</taxon>
        <taxon>Enterococcaceae</taxon>
        <taxon>Vagococcus</taxon>
    </lineage>
</organism>
<dbReference type="PANTHER" id="PTHR34385:SF1">
    <property type="entry name" value="PEPTIDOGLYCAN L-ALANYL-D-GLUTAMATE ENDOPEPTIDASE CWLK"/>
    <property type="match status" value="1"/>
</dbReference>
<proteinExistence type="predicted"/>
<dbReference type="InterPro" id="IPR009045">
    <property type="entry name" value="Zn_M74/Hedgehog-like"/>
</dbReference>
<feature type="compositionally biased region" description="Basic and acidic residues" evidence="1">
    <location>
        <begin position="39"/>
        <end position="55"/>
    </location>
</feature>
<feature type="region of interest" description="Disordered" evidence="1">
    <location>
        <begin position="32"/>
        <end position="55"/>
    </location>
</feature>
<dbReference type="EMBL" id="NGJS01000008">
    <property type="protein sequence ID" value="RST98729.1"/>
    <property type="molecule type" value="Genomic_DNA"/>
</dbReference>
<dbReference type="InterPro" id="IPR003709">
    <property type="entry name" value="VanY-like_core_dom"/>
</dbReference>
<dbReference type="SUPFAM" id="SSF55166">
    <property type="entry name" value="Hedgehog/DD-peptidase"/>
    <property type="match status" value="1"/>
</dbReference>
<dbReference type="OrthoDB" id="9792074at2"/>
<dbReference type="PANTHER" id="PTHR34385">
    <property type="entry name" value="D-ALANYL-D-ALANINE CARBOXYPEPTIDASE"/>
    <property type="match status" value="1"/>
</dbReference>